<dbReference type="AlphaFoldDB" id="A0A975B543"/>
<dbReference type="InterPro" id="IPR029060">
    <property type="entry name" value="PIN-like_dom_sf"/>
</dbReference>
<reference evidence="1" key="1">
    <citation type="journal article" date="2021" name="Microb. Physiol.">
        <title>Proteogenomic Insights into the Physiology of Marine, Sulfate-Reducing, Filamentous Desulfonema limicola and Desulfonema magnum.</title>
        <authorList>
            <person name="Schnaars V."/>
            <person name="Wohlbrand L."/>
            <person name="Scheve S."/>
            <person name="Hinrichs C."/>
            <person name="Reinhardt R."/>
            <person name="Rabus R."/>
        </authorList>
    </citation>
    <scope>NUCLEOTIDE SEQUENCE</scope>
    <source>
        <strain evidence="1">5ac10</strain>
    </source>
</reference>
<dbReference type="Proteomes" id="UP000663720">
    <property type="component" value="Chromosome"/>
</dbReference>
<gene>
    <name evidence="1" type="ORF">dnl_12150</name>
</gene>
<dbReference type="RefSeq" id="WP_207690771.1">
    <property type="nucleotide sequence ID" value="NZ_CP061799.1"/>
</dbReference>
<sequence length="162" mass="18500">MLDKIKLYLDTSVPSAYYDTSKPVRQLITQKWFENKASIFDLYISTITVDEIDELQNIEKRSNIKKLLVNYEVKLLELSEKSNSLANEYMNKGAIPFSEPEDANHIAVASVNLLDALASWNFKHIVSINPIKKIHEINLKHQYPIIEIGSLQLFGGSEYGNI</sequence>
<dbReference type="KEGG" id="dli:dnl_12150"/>
<keyword evidence="2" id="KW-1185">Reference proteome</keyword>
<accession>A0A975B543</accession>
<evidence type="ECO:0000313" key="1">
    <source>
        <dbReference type="EMBL" id="QTA78968.1"/>
    </source>
</evidence>
<organism evidence="1 2">
    <name type="scientific">Desulfonema limicola</name>
    <dbReference type="NCBI Taxonomy" id="45656"/>
    <lineage>
        <taxon>Bacteria</taxon>
        <taxon>Pseudomonadati</taxon>
        <taxon>Thermodesulfobacteriota</taxon>
        <taxon>Desulfobacteria</taxon>
        <taxon>Desulfobacterales</taxon>
        <taxon>Desulfococcaceae</taxon>
        <taxon>Desulfonema</taxon>
    </lineage>
</organism>
<protein>
    <submittedName>
        <fullName evidence="1">PIN domain-containing protein</fullName>
    </submittedName>
</protein>
<dbReference type="EMBL" id="CP061799">
    <property type="protein sequence ID" value="QTA78968.1"/>
    <property type="molecule type" value="Genomic_DNA"/>
</dbReference>
<name>A0A975B543_9BACT</name>
<evidence type="ECO:0000313" key="2">
    <source>
        <dbReference type="Proteomes" id="UP000663720"/>
    </source>
</evidence>
<dbReference type="SUPFAM" id="SSF88723">
    <property type="entry name" value="PIN domain-like"/>
    <property type="match status" value="1"/>
</dbReference>
<proteinExistence type="predicted"/>